<dbReference type="InterPro" id="IPR001173">
    <property type="entry name" value="Glyco_trans_2-like"/>
</dbReference>
<evidence type="ECO:0000256" key="4">
    <source>
        <dbReference type="ARBA" id="ARBA00022692"/>
    </source>
</evidence>
<keyword evidence="5 7" id="KW-1133">Transmembrane helix</keyword>
<sequence>MINKPLVSLVVPLYNEERYAYDNLHAILAGAETSWADIELIAVDDGSRDMTVKEVERAAARDPRISVIAFTRNFGKEAAIHAGLEQAKGEVAIVLDSDLQHPPALIPQMLELWRGGAFVVEAVKSHRGVETFSGKLFARTFYFLFRHLAGLDLAGQSDFKLLDRQVIDTYLAFPERHRFFRGLIGWARFPSAQIPFSVPERAGGTSQWNKLKLIRYAINNLTHFSSLPLRLVTYIGMGTLSIGAVVGIVSLVQKFRGAAIDGFTTVNLLIILMGGAILLGLGIVGHYLALIYDEIKGRPNYLIRPWKKDSINE</sequence>
<dbReference type="CDD" id="cd04187">
    <property type="entry name" value="DPM1_like_bac"/>
    <property type="match status" value="1"/>
</dbReference>
<evidence type="ECO:0000313" key="9">
    <source>
        <dbReference type="EMBL" id="MEC4718707.1"/>
    </source>
</evidence>
<gene>
    <name evidence="9" type="ORF">RY831_06085</name>
</gene>
<protein>
    <submittedName>
        <fullName evidence="9">Glycosyltransferase family 2 protein</fullName>
        <ecNumber evidence="9">2.4.-.-</ecNumber>
    </submittedName>
</protein>
<dbReference type="InterPro" id="IPR050256">
    <property type="entry name" value="Glycosyltransferase_2"/>
</dbReference>
<evidence type="ECO:0000256" key="2">
    <source>
        <dbReference type="ARBA" id="ARBA00022676"/>
    </source>
</evidence>
<proteinExistence type="predicted"/>
<dbReference type="EC" id="2.4.-.-" evidence="9"/>
<keyword evidence="2 9" id="KW-0328">Glycosyltransferase</keyword>
<evidence type="ECO:0000313" key="10">
    <source>
        <dbReference type="Proteomes" id="UP001352263"/>
    </source>
</evidence>
<dbReference type="PANTHER" id="PTHR48090:SF1">
    <property type="entry name" value="PROPHAGE BACTOPRENOL GLUCOSYL TRANSFERASE HOMOLOG"/>
    <property type="match status" value="1"/>
</dbReference>
<feature type="transmembrane region" description="Helical" evidence="7">
    <location>
        <begin position="264"/>
        <end position="292"/>
    </location>
</feature>
<name>A0ABU6J5Z1_9BURK</name>
<evidence type="ECO:0000259" key="8">
    <source>
        <dbReference type="Pfam" id="PF00535"/>
    </source>
</evidence>
<keyword evidence="4 7" id="KW-0812">Transmembrane</keyword>
<accession>A0ABU6J5Z1</accession>
<feature type="transmembrane region" description="Helical" evidence="7">
    <location>
        <begin position="231"/>
        <end position="252"/>
    </location>
</feature>
<dbReference type="EMBL" id="JAWIIV010000003">
    <property type="protein sequence ID" value="MEC4718707.1"/>
    <property type="molecule type" value="Genomic_DNA"/>
</dbReference>
<dbReference type="Gene3D" id="3.90.550.10">
    <property type="entry name" value="Spore Coat Polysaccharide Biosynthesis Protein SpsA, Chain A"/>
    <property type="match status" value="1"/>
</dbReference>
<comment type="caution">
    <text evidence="9">The sequence shown here is derived from an EMBL/GenBank/DDBJ whole genome shotgun (WGS) entry which is preliminary data.</text>
</comment>
<comment type="subcellular location">
    <subcellularLocation>
        <location evidence="1">Membrane</location>
        <topology evidence="1">Multi-pass membrane protein</topology>
    </subcellularLocation>
</comment>
<evidence type="ECO:0000256" key="1">
    <source>
        <dbReference type="ARBA" id="ARBA00004141"/>
    </source>
</evidence>
<evidence type="ECO:0000256" key="3">
    <source>
        <dbReference type="ARBA" id="ARBA00022679"/>
    </source>
</evidence>
<keyword evidence="3 9" id="KW-0808">Transferase</keyword>
<evidence type="ECO:0000256" key="6">
    <source>
        <dbReference type="ARBA" id="ARBA00023136"/>
    </source>
</evidence>
<keyword evidence="10" id="KW-1185">Reference proteome</keyword>
<organism evidence="9 10">
    <name type="scientific">Noviherbaspirillum album</name>
    <dbReference type="NCBI Taxonomy" id="3080276"/>
    <lineage>
        <taxon>Bacteria</taxon>
        <taxon>Pseudomonadati</taxon>
        <taxon>Pseudomonadota</taxon>
        <taxon>Betaproteobacteria</taxon>
        <taxon>Burkholderiales</taxon>
        <taxon>Oxalobacteraceae</taxon>
        <taxon>Noviherbaspirillum</taxon>
    </lineage>
</organism>
<dbReference type="RefSeq" id="WP_326505429.1">
    <property type="nucleotide sequence ID" value="NZ_JAWIIV010000003.1"/>
</dbReference>
<keyword evidence="6 7" id="KW-0472">Membrane</keyword>
<evidence type="ECO:0000256" key="7">
    <source>
        <dbReference type="SAM" id="Phobius"/>
    </source>
</evidence>
<dbReference type="Proteomes" id="UP001352263">
    <property type="component" value="Unassembled WGS sequence"/>
</dbReference>
<dbReference type="GO" id="GO:0016757">
    <property type="term" value="F:glycosyltransferase activity"/>
    <property type="evidence" value="ECO:0007669"/>
    <property type="project" value="UniProtKB-KW"/>
</dbReference>
<dbReference type="Pfam" id="PF00535">
    <property type="entry name" value="Glycos_transf_2"/>
    <property type="match status" value="1"/>
</dbReference>
<dbReference type="PANTHER" id="PTHR48090">
    <property type="entry name" value="UNDECAPRENYL-PHOSPHATE 4-DEOXY-4-FORMAMIDO-L-ARABINOSE TRANSFERASE-RELATED"/>
    <property type="match status" value="1"/>
</dbReference>
<dbReference type="SUPFAM" id="SSF53448">
    <property type="entry name" value="Nucleotide-diphospho-sugar transferases"/>
    <property type="match status" value="1"/>
</dbReference>
<feature type="domain" description="Glycosyltransferase 2-like" evidence="8">
    <location>
        <begin position="8"/>
        <end position="148"/>
    </location>
</feature>
<evidence type="ECO:0000256" key="5">
    <source>
        <dbReference type="ARBA" id="ARBA00022989"/>
    </source>
</evidence>
<dbReference type="InterPro" id="IPR029044">
    <property type="entry name" value="Nucleotide-diphossugar_trans"/>
</dbReference>
<reference evidence="9 10" key="1">
    <citation type="submission" date="2023-10" db="EMBL/GenBank/DDBJ databases">
        <title>Noviherbaspirillum sp. CPCC 100848 genome assembly.</title>
        <authorList>
            <person name="Li X.Y."/>
            <person name="Fang X.M."/>
        </authorList>
    </citation>
    <scope>NUCLEOTIDE SEQUENCE [LARGE SCALE GENOMIC DNA]</scope>
    <source>
        <strain evidence="9 10">CPCC 100848</strain>
    </source>
</reference>